<organism evidence="1 3">
    <name type="scientific">Puccinia coronata f. sp. avenae</name>
    <dbReference type="NCBI Taxonomy" id="200324"/>
    <lineage>
        <taxon>Eukaryota</taxon>
        <taxon>Fungi</taxon>
        <taxon>Dikarya</taxon>
        <taxon>Basidiomycota</taxon>
        <taxon>Pucciniomycotina</taxon>
        <taxon>Pucciniomycetes</taxon>
        <taxon>Pucciniales</taxon>
        <taxon>Pucciniaceae</taxon>
        <taxon>Puccinia</taxon>
    </lineage>
</organism>
<sequence length="293" mass="34310">MLVGDYPMENQWSNYGRRFLLKNKESILELASWLRHKFVNALRKRDTAKNELKQLFEKQNPHAEGNIKYSTDFLQAQWVRQAGCKGQRTEEDDIRMKKLAEFFKNEEILKKAKNAVFGAQGQLSSSVNDWDRVLRVFENHEEDQQKLANSLGRNYEELLSATADKEKRLTLLWEAKSELFLQAVELQGERYPIMGSQTVGTKMQQQILKAIQQRKNPVEKAIKNFNTRRSNYLLAHEPERANKKDNQDLNYKDFLKMDLNNPFWNDSFFFHSGDPCAIDSSVRHGIQSMLMLD</sequence>
<dbReference type="Proteomes" id="UP000235392">
    <property type="component" value="Unassembled WGS sequence"/>
</dbReference>
<gene>
    <name evidence="2" type="ORF">PCASD_12822</name>
    <name evidence="1" type="ORF">PCASD_24278</name>
</gene>
<dbReference type="PANTHER" id="PTHR33096:SF1">
    <property type="entry name" value="CXC1-LIKE CYSTEINE CLUSTER ASSOCIATED WITH KDZ TRANSPOSASES DOMAIN-CONTAINING PROTEIN"/>
    <property type="match status" value="1"/>
</dbReference>
<reference evidence="1 3" key="1">
    <citation type="submission" date="2017-11" db="EMBL/GenBank/DDBJ databases">
        <title>De novo assembly and phasing of dikaryotic genomes from two isolates of Puccinia coronata f. sp. avenae, the causal agent of oat crown rust.</title>
        <authorList>
            <person name="Miller M.E."/>
            <person name="Zhang Y."/>
            <person name="Omidvar V."/>
            <person name="Sperschneider J."/>
            <person name="Schwessinger B."/>
            <person name="Raley C."/>
            <person name="Palmer J.M."/>
            <person name="Garnica D."/>
            <person name="Upadhyaya N."/>
            <person name="Rathjen J."/>
            <person name="Taylor J.M."/>
            <person name="Park R.F."/>
            <person name="Dodds P.N."/>
            <person name="Hirsch C.D."/>
            <person name="Kianian S.F."/>
            <person name="Figueroa M."/>
        </authorList>
    </citation>
    <scope>NUCLEOTIDE SEQUENCE [LARGE SCALE GENOMIC DNA]</scope>
    <source>
        <strain evidence="1">12SD80</strain>
    </source>
</reference>
<protein>
    <submittedName>
        <fullName evidence="1">Uncharacterized protein</fullName>
    </submittedName>
</protein>
<name>A0A2N5SG03_9BASI</name>
<dbReference type="EMBL" id="PGCI01000895">
    <property type="protein sequence ID" value="PLW12153.1"/>
    <property type="molecule type" value="Genomic_DNA"/>
</dbReference>
<proteinExistence type="predicted"/>
<accession>A0A2N5SG03</accession>
<evidence type="ECO:0000313" key="2">
    <source>
        <dbReference type="EMBL" id="PLW41939.1"/>
    </source>
</evidence>
<comment type="caution">
    <text evidence="1">The sequence shown here is derived from an EMBL/GenBank/DDBJ whole genome shotgun (WGS) entry which is preliminary data.</text>
</comment>
<evidence type="ECO:0000313" key="3">
    <source>
        <dbReference type="Proteomes" id="UP000235392"/>
    </source>
</evidence>
<dbReference type="PANTHER" id="PTHR33096">
    <property type="entry name" value="CXC2 DOMAIN-CONTAINING PROTEIN"/>
    <property type="match status" value="1"/>
</dbReference>
<dbReference type="AlphaFoldDB" id="A0A2N5SG03"/>
<dbReference type="EMBL" id="PGCI01000084">
    <property type="protein sequence ID" value="PLW41939.1"/>
    <property type="molecule type" value="Genomic_DNA"/>
</dbReference>
<evidence type="ECO:0000313" key="1">
    <source>
        <dbReference type="EMBL" id="PLW12153.1"/>
    </source>
</evidence>